<dbReference type="RefSeq" id="WP_249997486.1">
    <property type="nucleotide sequence ID" value="NZ_CP116221.1"/>
</dbReference>
<name>A0ABY7S6L9_9FLAO</name>
<organism evidence="1 2">
    <name type="scientific">Psychroserpens ponticola</name>
    <dbReference type="NCBI Taxonomy" id="2932268"/>
    <lineage>
        <taxon>Bacteria</taxon>
        <taxon>Pseudomonadati</taxon>
        <taxon>Bacteroidota</taxon>
        <taxon>Flavobacteriia</taxon>
        <taxon>Flavobacteriales</taxon>
        <taxon>Flavobacteriaceae</taxon>
        <taxon>Psychroserpens</taxon>
    </lineage>
</organism>
<accession>A0ABY7S6L9</accession>
<gene>
    <name evidence="1" type="ORF">MUN68_008530</name>
</gene>
<sequence length="146" mass="16898">MSCILIIEGEKFDVNGFLEITEMQPYEKHLKGEKRPFKKTGKQLIYEKSGCRFELSNADFNDFETQRKDVIKFLTDNFKKLKGISSFGLNISEVPTIGFGIENQMADFWCQTEYLQPELLKLAGELNFGIEISLYHPAIEEEDKNE</sequence>
<evidence type="ECO:0008006" key="3">
    <source>
        <dbReference type="Google" id="ProtNLM"/>
    </source>
</evidence>
<keyword evidence="2" id="KW-1185">Reference proteome</keyword>
<evidence type="ECO:0000313" key="1">
    <source>
        <dbReference type="EMBL" id="WCO03540.1"/>
    </source>
</evidence>
<reference evidence="1 2" key="1">
    <citation type="submission" date="2023-01" db="EMBL/GenBank/DDBJ databases">
        <title>Psychroserpens ponticola sp. nov., isolated from seawater.</title>
        <authorList>
            <person name="Kristyanto S."/>
            <person name="Jung J."/>
            <person name="Kim J.M."/>
            <person name="Jeon C.O."/>
        </authorList>
    </citation>
    <scope>NUCLEOTIDE SEQUENCE [LARGE SCALE GENOMIC DNA]</scope>
    <source>
        <strain evidence="1 2">MSW6</strain>
    </source>
</reference>
<evidence type="ECO:0000313" key="2">
    <source>
        <dbReference type="Proteomes" id="UP001202717"/>
    </source>
</evidence>
<protein>
    <recommendedName>
        <fullName evidence="3">DUF4279 domain-containing protein</fullName>
    </recommendedName>
</protein>
<proteinExistence type="predicted"/>
<dbReference type="EMBL" id="CP116221">
    <property type="protein sequence ID" value="WCO03540.1"/>
    <property type="molecule type" value="Genomic_DNA"/>
</dbReference>
<dbReference type="Proteomes" id="UP001202717">
    <property type="component" value="Chromosome"/>
</dbReference>